<dbReference type="PANTHER" id="PTHR47344:SF1">
    <property type="entry name" value="RING ZINC FINGER PROTEIN-RELATED"/>
    <property type="match status" value="1"/>
</dbReference>
<reference evidence="2" key="1">
    <citation type="submission" date="2022-06" db="EMBL/GenBank/DDBJ databases">
        <title>Uncovering the hologenomic basis of an extraordinary plant invasion.</title>
        <authorList>
            <person name="Bieker V.C."/>
            <person name="Martin M.D."/>
            <person name="Gilbert T."/>
            <person name="Hodgins K."/>
            <person name="Battlay P."/>
            <person name="Petersen B."/>
            <person name="Wilson J."/>
        </authorList>
    </citation>
    <scope>NUCLEOTIDE SEQUENCE</scope>
    <source>
        <strain evidence="2">AA19_3_7</strain>
        <tissue evidence="2">Leaf</tissue>
    </source>
</reference>
<evidence type="ECO:0000256" key="1">
    <source>
        <dbReference type="SAM" id="Coils"/>
    </source>
</evidence>
<name>A0AAD5DIY1_AMBAR</name>
<sequence length="175" mass="19966">MIQQHNHSPRPSVPSVTMILNPSLKIFKPFPFVVMSSMNSAYNNCSGIVQKGRKNVQFASKHAQLLTVYNLSQKLQTHKDDPEELTLEDRRCEGKISKLSLALESREKELVNLSYELKKEASLKYEALEQNYTINSLLNLKKQELNKSELELDKLQERNNALAKELAALKLAPKD</sequence>
<feature type="coiled-coil region" evidence="1">
    <location>
        <begin position="138"/>
        <end position="172"/>
    </location>
</feature>
<evidence type="ECO:0000313" key="3">
    <source>
        <dbReference type="Proteomes" id="UP001206925"/>
    </source>
</evidence>
<protein>
    <submittedName>
        <fullName evidence="2">Uncharacterized protein</fullName>
    </submittedName>
</protein>
<keyword evidence="1" id="KW-0175">Coiled coil</keyword>
<keyword evidence="3" id="KW-1185">Reference proteome</keyword>
<dbReference type="Proteomes" id="UP001206925">
    <property type="component" value="Unassembled WGS sequence"/>
</dbReference>
<dbReference type="AlphaFoldDB" id="A0AAD5DIY1"/>
<gene>
    <name evidence="2" type="ORF">M8C21_013093</name>
</gene>
<comment type="caution">
    <text evidence="2">The sequence shown here is derived from an EMBL/GenBank/DDBJ whole genome shotgun (WGS) entry which is preliminary data.</text>
</comment>
<dbReference type="EMBL" id="JAMZMK010000003">
    <property type="protein sequence ID" value="KAI7758405.1"/>
    <property type="molecule type" value="Genomic_DNA"/>
</dbReference>
<organism evidence="2 3">
    <name type="scientific">Ambrosia artemisiifolia</name>
    <name type="common">Common ragweed</name>
    <dbReference type="NCBI Taxonomy" id="4212"/>
    <lineage>
        <taxon>Eukaryota</taxon>
        <taxon>Viridiplantae</taxon>
        <taxon>Streptophyta</taxon>
        <taxon>Embryophyta</taxon>
        <taxon>Tracheophyta</taxon>
        <taxon>Spermatophyta</taxon>
        <taxon>Magnoliopsida</taxon>
        <taxon>eudicotyledons</taxon>
        <taxon>Gunneridae</taxon>
        <taxon>Pentapetalae</taxon>
        <taxon>asterids</taxon>
        <taxon>campanulids</taxon>
        <taxon>Asterales</taxon>
        <taxon>Asteraceae</taxon>
        <taxon>Asteroideae</taxon>
        <taxon>Heliantheae alliance</taxon>
        <taxon>Heliantheae</taxon>
        <taxon>Ambrosia</taxon>
    </lineage>
</organism>
<proteinExistence type="predicted"/>
<evidence type="ECO:0000313" key="2">
    <source>
        <dbReference type="EMBL" id="KAI7758405.1"/>
    </source>
</evidence>
<dbReference type="PANTHER" id="PTHR47344">
    <property type="entry name" value="RING ZINC FINGER PROTEIN-RELATED"/>
    <property type="match status" value="1"/>
</dbReference>
<accession>A0AAD5DIY1</accession>